<evidence type="ECO:0000313" key="9">
    <source>
        <dbReference type="EMBL" id="MDC2960240.1"/>
    </source>
</evidence>
<dbReference type="PANTHER" id="PTHR24045">
    <property type="match status" value="1"/>
</dbReference>
<dbReference type="Pfam" id="PF17103">
    <property type="entry name" value="Stealth_CR4"/>
    <property type="match status" value="1"/>
</dbReference>
<feature type="domain" description="Stealth protein CR2 conserved region 2" evidence="5">
    <location>
        <begin position="329"/>
        <end position="435"/>
    </location>
</feature>
<dbReference type="InterPro" id="IPR047141">
    <property type="entry name" value="Stealth"/>
</dbReference>
<accession>A0ABT5G5V6</accession>
<evidence type="ECO:0000259" key="7">
    <source>
        <dbReference type="Pfam" id="PF17102"/>
    </source>
</evidence>
<dbReference type="InterPro" id="IPR031356">
    <property type="entry name" value="Stealth_CR4"/>
</dbReference>
<dbReference type="InterPro" id="IPR021520">
    <property type="entry name" value="Stealth_CR2"/>
</dbReference>
<dbReference type="Proteomes" id="UP001221328">
    <property type="component" value="Unassembled WGS sequence"/>
</dbReference>
<evidence type="ECO:0000313" key="10">
    <source>
        <dbReference type="Proteomes" id="UP001221328"/>
    </source>
</evidence>
<protein>
    <submittedName>
        <fullName evidence="9">Stealth family protein</fullName>
    </submittedName>
</protein>
<dbReference type="Pfam" id="PF17101">
    <property type="entry name" value="Stealth_CR1"/>
    <property type="match status" value="1"/>
</dbReference>
<comment type="similarity">
    <text evidence="1">Belongs to the stealth family.</text>
</comment>
<dbReference type="Pfam" id="PF11380">
    <property type="entry name" value="Stealth_CR2"/>
    <property type="match status" value="1"/>
</dbReference>
<keyword evidence="10" id="KW-1185">Reference proteome</keyword>
<evidence type="ECO:0000259" key="8">
    <source>
        <dbReference type="Pfam" id="PF17103"/>
    </source>
</evidence>
<dbReference type="PANTHER" id="PTHR24045:SF0">
    <property type="entry name" value="N-ACETYLGLUCOSAMINE-1-PHOSPHOTRANSFERASE SUBUNITS ALPHA_BETA"/>
    <property type="match status" value="1"/>
</dbReference>
<name>A0ABT5G5V6_9ACTN</name>
<keyword evidence="2" id="KW-0808">Transferase</keyword>
<comment type="caution">
    <text evidence="9">The sequence shown here is derived from an EMBL/GenBank/DDBJ whole genome shotgun (WGS) entry which is preliminary data.</text>
</comment>
<dbReference type="RefSeq" id="WP_272178404.1">
    <property type="nucleotide sequence ID" value="NZ_JAQOSK010000020.1"/>
</dbReference>
<dbReference type="InterPro" id="IPR031358">
    <property type="entry name" value="Stealth_CR1"/>
</dbReference>
<feature type="region of interest" description="Disordered" evidence="4">
    <location>
        <begin position="1"/>
        <end position="21"/>
    </location>
</feature>
<keyword evidence="3" id="KW-0270">Exopolysaccharide synthesis</keyword>
<organism evidence="9 10">
    <name type="scientific">Streptomyces gilvifuscus</name>
    <dbReference type="NCBI Taxonomy" id="1550617"/>
    <lineage>
        <taxon>Bacteria</taxon>
        <taxon>Bacillati</taxon>
        <taxon>Actinomycetota</taxon>
        <taxon>Actinomycetes</taxon>
        <taxon>Kitasatosporales</taxon>
        <taxon>Streptomycetaceae</taxon>
        <taxon>Streptomyces</taxon>
    </lineage>
</organism>
<evidence type="ECO:0000256" key="4">
    <source>
        <dbReference type="SAM" id="MobiDB-lite"/>
    </source>
</evidence>
<feature type="domain" description="Stealth protein CR4 conserved region 4" evidence="8">
    <location>
        <begin position="556"/>
        <end position="600"/>
    </location>
</feature>
<dbReference type="InterPro" id="IPR031357">
    <property type="entry name" value="Stealth_CR3"/>
</dbReference>
<feature type="compositionally biased region" description="Basic residues" evidence="4">
    <location>
        <begin position="1"/>
        <end position="11"/>
    </location>
</feature>
<evidence type="ECO:0000256" key="1">
    <source>
        <dbReference type="ARBA" id="ARBA00007583"/>
    </source>
</evidence>
<sequence length="602" mass="67471">MGTATSHRRTPSRATSAGPAVRRSLEGSALLRAYRRLVPARVRRAVVARTSAAARARMKQYIAVVPALRHLLGRTRAYWLRCLRPGLYRGPDRSVRLVRDVPKAVITGPDISPLAARNANAAAVRRALDDAGIDYFCVRGRSHTAAAVAVAADDRRPVLRALAAACRARPGYVCSLDTRWHERRATRPGFHRAAWRRLALADVIRVTWYRGDPDGRLTLGPKYGCDVEFWPGEGDTLLAPRPNRTTDQVPRTDAPAYASDSLFTWLAPADPPLPRVRTRREFARPAPDDIRFPVDVVYTWVDGDDPEWLRRREACTGQGYHEEAANAARYLNRDELRYSLRSLHLYAPWVRTVHLVTDEQTPSWLDVSVPGLRVVSHKDIFDDPSLLPTFNSHAIESQLHHIDGLSEHFLYFNDDVFLGRPTTPQDFFLANGLTKFFPSTALIPQGPPCEQDTPVAAAGKNNRALIEATFGTTISQKMKHTPHALRRSVLYEIEERFPLPHHATAGHRVRSLDDVSIVSSLHHYYAFHTARAVPARLRYAYLDLSHPALAARLGSLLARRDRHVFCLNDTVSEAQDLPAQQALLASFLEAYFPLPGPFEARN</sequence>
<reference evidence="9 10" key="1">
    <citation type="journal article" date="2015" name="Int. J. Syst. Evol. Microbiol.">
        <title>Streptomyces gilvifuscus sp. nov., an actinomycete that produces antibacterial compounds isolated from soil.</title>
        <authorList>
            <person name="Nguyen T.M."/>
            <person name="Kim J."/>
        </authorList>
    </citation>
    <scope>NUCLEOTIDE SEQUENCE [LARGE SCALE GENOMIC DNA]</scope>
    <source>
        <strain evidence="9 10">T113</strain>
    </source>
</reference>
<evidence type="ECO:0000256" key="2">
    <source>
        <dbReference type="ARBA" id="ARBA00022679"/>
    </source>
</evidence>
<proteinExistence type="inferred from homology"/>
<feature type="domain" description="Stealth protein CR3 conserved region 3" evidence="7">
    <location>
        <begin position="479"/>
        <end position="526"/>
    </location>
</feature>
<dbReference type="Pfam" id="PF17102">
    <property type="entry name" value="Stealth_CR3"/>
    <property type="match status" value="1"/>
</dbReference>
<evidence type="ECO:0000256" key="3">
    <source>
        <dbReference type="ARBA" id="ARBA00023169"/>
    </source>
</evidence>
<dbReference type="EMBL" id="JAQOSK010000020">
    <property type="protein sequence ID" value="MDC2960240.1"/>
    <property type="molecule type" value="Genomic_DNA"/>
</dbReference>
<evidence type="ECO:0000259" key="5">
    <source>
        <dbReference type="Pfam" id="PF11380"/>
    </source>
</evidence>
<feature type="domain" description="Stealth protein CR1 conserved region 1" evidence="6">
    <location>
        <begin position="292"/>
        <end position="318"/>
    </location>
</feature>
<evidence type="ECO:0000259" key="6">
    <source>
        <dbReference type="Pfam" id="PF17101"/>
    </source>
</evidence>
<gene>
    <name evidence="9" type="ORF">PO587_38010</name>
</gene>